<gene>
    <name evidence="1" type="ORF">RFM51_27665</name>
</gene>
<evidence type="ECO:0000313" key="1">
    <source>
        <dbReference type="EMBL" id="MDX8443350.1"/>
    </source>
</evidence>
<protein>
    <submittedName>
        <fullName evidence="1">Uncharacterized protein</fullName>
    </submittedName>
</protein>
<accession>A0ABU4X4V5</accession>
<organism evidence="1 2">
    <name type="scientific">Mesorhizobium australafricanum</name>
    <dbReference type="NCBI Taxonomy" id="3072311"/>
    <lineage>
        <taxon>Bacteria</taxon>
        <taxon>Pseudomonadati</taxon>
        <taxon>Pseudomonadota</taxon>
        <taxon>Alphaproteobacteria</taxon>
        <taxon>Hyphomicrobiales</taxon>
        <taxon>Phyllobacteriaceae</taxon>
        <taxon>Mesorhizobium</taxon>
    </lineage>
</organism>
<name>A0ABU4X4V5_9HYPH</name>
<evidence type="ECO:0000313" key="2">
    <source>
        <dbReference type="Proteomes" id="UP001272097"/>
    </source>
</evidence>
<sequence>MPSRRPALESRLEDRDFHADGWSSVEFETEPLGAVAQLIRWETATPSIVVAADEDVVTSSTRLEARVGFEASFSFSIRDAIDEDYVPLGSEEMYTEEEITFEAVITVARNMDEGIDVAEADVALSPVTVNFGTVEPFQSEDPTHKKY</sequence>
<proteinExistence type="predicted"/>
<keyword evidence="2" id="KW-1185">Reference proteome</keyword>
<dbReference type="RefSeq" id="WP_320217337.1">
    <property type="nucleotide sequence ID" value="NZ_JAVIIS010000060.1"/>
</dbReference>
<reference evidence="1 2" key="1">
    <citation type="submission" date="2023-08" db="EMBL/GenBank/DDBJ databases">
        <title>Implementing the SeqCode for naming new Mesorhizobium species isolated from Vachellia karroo root nodules.</title>
        <authorList>
            <person name="Van Lill M."/>
        </authorList>
    </citation>
    <scope>NUCLEOTIDE SEQUENCE [LARGE SCALE GENOMIC DNA]</scope>
    <source>
        <strain evidence="1 2">VK3E</strain>
    </source>
</reference>
<comment type="caution">
    <text evidence="1">The sequence shown here is derived from an EMBL/GenBank/DDBJ whole genome shotgun (WGS) entry which is preliminary data.</text>
</comment>
<dbReference type="EMBL" id="JAVIIS010000060">
    <property type="protein sequence ID" value="MDX8443350.1"/>
    <property type="molecule type" value="Genomic_DNA"/>
</dbReference>
<dbReference type="Proteomes" id="UP001272097">
    <property type="component" value="Unassembled WGS sequence"/>
</dbReference>